<dbReference type="RefSeq" id="XP_051442491.1">
    <property type="nucleotide sequence ID" value="XM_051590789.1"/>
</dbReference>
<dbReference type="InterPro" id="IPR013087">
    <property type="entry name" value="Znf_C2H2_type"/>
</dbReference>
<dbReference type="InterPro" id="IPR003604">
    <property type="entry name" value="Matrin/U1-like-C_Znf_C2H2"/>
</dbReference>
<keyword evidence="4" id="KW-0479">Metal-binding</keyword>
<keyword evidence="11" id="KW-1185">Reference proteome</keyword>
<dbReference type="AlphaFoldDB" id="A0AAD5HB06"/>
<keyword evidence="6" id="KW-0863">Zinc-finger</keyword>
<evidence type="ECO:0000256" key="8">
    <source>
        <dbReference type="ARBA" id="ARBA00034126"/>
    </source>
</evidence>
<dbReference type="GO" id="GO:0030687">
    <property type="term" value="C:preribosome, large subunit precursor"/>
    <property type="evidence" value="ECO:0007669"/>
    <property type="project" value="TreeGrafter"/>
</dbReference>
<evidence type="ECO:0000256" key="3">
    <source>
        <dbReference type="ARBA" id="ARBA00022517"/>
    </source>
</evidence>
<dbReference type="GeneID" id="75916132"/>
<keyword evidence="2" id="KW-0963">Cytoplasm</keyword>
<dbReference type="PANTHER" id="PTHR13182:SF8">
    <property type="entry name" value="CYTOPLASMIC 60S SUBUNIT BIOGENESIS FACTOR ZNF622"/>
    <property type="match status" value="1"/>
</dbReference>
<dbReference type="GO" id="GO:0042273">
    <property type="term" value="P:ribosomal large subunit biogenesis"/>
    <property type="evidence" value="ECO:0007669"/>
    <property type="project" value="TreeGrafter"/>
</dbReference>
<dbReference type="InterPro" id="IPR041661">
    <property type="entry name" value="ZN622/Rei1/Reh1_Znf-C2H2"/>
</dbReference>
<evidence type="ECO:0000313" key="10">
    <source>
        <dbReference type="EMBL" id="KAI8577487.1"/>
    </source>
</evidence>
<feature type="domain" description="C2H2-type" evidence="9">
    <location>
        <begin position="86"/>
        <end position="108"/>
    </location>
</feature>
<dbReference type="GO" id="GO:0003676">
    <property type="term" value="F:nucleic acid binding"/>
    <property type="evidence" value="ECO:0007669"/>
    <property type="project" value="InterPro"/>
</dbReference>
<dbReference type="Proteomes" id="UP001206595">
    <property type="component" value="Unassembled WGS sequence"/>
</dbReference>
<dbReference type="PROSITE" id="PS00028">
    <property type="entry name" value="ZINC_FINGER_C2H2_1"/>
    <property type="match status" value="2"/>
</dbReference>
<comment type="similarity">
    <text evidence="8">Belongs to the REI1 family.</text>
</comment>
<dbReference type="SUPFAM" id="SSF57667">
    <property type="entry name" value="beta-beta-alpha zinc fingers"/>
    <property type="match status" value="3"/>
</dbReference>
<evidence type="ECO:0000256" key="5">
    <source>
        <dbReference type="ARBA" id="ARBA00022737"/>
    </source>
</evidence>
<dbReference type="Pfam" id="PF12756">
    <property type="entry name" value="zf-C2H2_2"/>
    <property type="match status" value="1"/>
</dbReference>
<reference evidence="10" key="1">
    <citation type="submission" date="2021-06" db="EMBL/GenBank/DDBJ databases">
        <authorList>
            <consortium name="DOE Joint Genome Institute"/>
            <person name="Mondo S.J."/>
            <person name="Amses K.R."/>
            <person name="Simmons D.R."/>
            <person name="Longcore J.E."/>
            <person name="Seto K."/>
            <person name="Alves G.H."/>
            <person name="Bonds A.E."/>
            <person name="Quandt C.A."/>
            <person name="Davis W.J."/>
            <person name="Chang Y."/>
            <person name="Letcher P.M."/>
            <person name="Powell M.J."/>
            <person name="Kuo A."/>
            <person name="Labutti K."/>
            <person name="Pangilinan J."/>
            <person name="Andreopoulos W."/>
            <person name="Tritt A."/>
            <person name="Riley R."/>
            <person name="Hundley H."/>
            <person name="Johnson J."/>
            <person name="Lipzen A."/>
            <person name="Barry K."/>
            <person name="Berbee M.L."/>
            <person name="Buchler N.E."/>
            <person name="Grigoriev I.V."/>
            <person name="Spatafora J.W."/>
            <person name="Stajich J.E."/>
            <person name="James T.Y."/>
        </authorList>
    </citation>
    <scope>NUCLEOTIDE SEQUENCE</scope>
    <source>
        <strain evidence="10">AG</strain>
    </source>
</reference>
<evidence type="ECO:0000256" key="6">
    <source>
        <dbReference type="ARBA" id="ARBA00022771"/>
    </source>
</evidence>
<dbReference type="InterPro" id="IPR022755">
    <property type="entry name" value="Znf_C2H2_jaz"/>
</dbReference>
<protein>
    <recommendedName>
        <fullName evidence="9">C2H2-type domain-containing protein</fullName>
    </recommendedName>
</protein>
<accession>A0AAD5HB06</accession>
<evidence type="ECO:0000256" key="7">
    <source>
        <dbReference type="ARBA" id="ARBA00022833"/>
    </source>
</evidence>
<evidence type="ECO:0000259" key="9">
    <source>
        <dbReference type="PROSITE" id="PS00028"/>
    </source>
</evidence>
<dbReference type="EMBL" id="MU620940">
    <property type="protein sequence ID" value="KAI8577487.1"/>
    <property type="molecule type" value="Genomic_DNA"/>
</dbReference>
<dbReference type="Gene3D" id="3.30.160.60">
    <property type="entry name" value="Classic Zinc Finger"/>
    <property type="match status" value="2"/>
</dbReference>
<evidence type="ECO:0000256" key="2">
    <source>
        <dbReference type="ARBA" id="ARBA00022490"/>
    </source>
</evidence>
<gene>
    <name evidence="10" type="ORF">K450DRAFT_251893</name>
</gene>
<organism evidence="10 11">
    <name type="scientific">Umbelopsis ramanniana AG</name>
    <dbReference type="NCBI Taxonomy" id="1314678"/>
    <lineage>
        <taxon>Eukaryota</taxon>
        <taxon>Fungi</taxon>
        <taxon>Fungi incertae sedis</taxon>
        <taxon>Mucoromycota</taxon>
        <taxon>Mucoromycotina</taxon>
        <taxon>Umbelopsidomycetes</taxon>
        <taxon>Umbelopsidales</taxon>
        <taxon>Umbelopsidaceae</taxon>
        <taxon>Umbelopsis</taxon>
    </lineage>
</organism>
<dbReference type="GO" id="GO:0008270">
    <property type="term" value="F:zinc ion binding"/>
    <property type="evidence" value="ECO:0007669"/>
    <property type="project" value="UniProtKB-KW"/>
</dbReference>
<keyword evidence="7" id="KW-0862">Zinc</keyword>
<dbReference type="SMART" id="SM00451">
    <property type="entry name" value="ZnF_U1"/>
    <property type="match status" value="2"/>
</dbReference>
<keyword evidence="3" id="KW-0690">Ribosome biogenesis</keyword>
<evidence type="ECO:0000256" key="4">
    <source>
        <dbReference type="ARBA" id="ARBA00022723"/>
    </source>
</evidence>
<evidence type="ECO:0000256" key="1">
    <source>
        <dbReference type="ARBA" id="ARBA00004496"/>
    </source>
</evidence>
<sequence length="390" mass="44874">MSVQVAIASEPLAPRSSLYTCLACQVAFHSSEKQRNHYRTDWHKYNLKRKVAELNPISAEQFAQKVLAQQARGREEEERHDLVYDCVLCQKTYRSEQAFTNHVQSKKHKDTELKAEQLHELPQSTIIINNGRLLQDEDDESVSDIHSQASRIEHIDEPDKDCLFCRHHALEMDENLKHMEKAHGFFLPDPDYLKDTSGFLQHLTNKLVQEHLCLYCNGRGREYRSLEAVRAHMLDCGHCKVSFETVGDLEEVIEFYDYDLSVIESDMDVDESSKTKSGQPSDLVEAELVLPSGTRIGHRSFNVYYRQSLRPVDARESVAANRLLTQNGEGTESLSKSQKKRMHQLAITDGSYSPEQQQSLSAVKQRQKFQLRMGVRNNGLMKHYRLQNPV</sequence>
<dbReference type="GO" id="GO:0005737">
    <property type="term" value="C:cytoplasm"/>
    <property type="evidence" value="ECO:0007669"/>
    <property type="project" value="UniProtKB-SubCell"/>
</dbReference>
<dbReference type="Pfam" id="PF12171">
    <property type="entry name" value="zf-C2H2_jaz"/>
    <property type="match status" value="1"/>
</dbReference>
<comment type="subcellular location">
    <subcellularLocation>
        <location evidence="1">Cytoplasm</location>
    </subcellularLocation>
</comment>
<dbReference type="SMART" id="SM00355">
    <property type="entry name" value="ZnF_C2H2"/>
    <property type="match status" value="3"/>
</dbReference>
<name>A0AAD5HB06_UMBRA</name>
<dbReference type="PANTHER" id="PTHR13182">
    <property type="entry name" value="ZINC FINGER PROTEIN 622"/>
    <property type="match status" value="1"/>
</dbReference>
<evidence type="ECO:0000313" key="11">
    <source>
        <dbReference type="Proteomes" id="UP001206595"/>
    </source>
</evidence>
<dbReference type="InterPro" id="IPR036236">
    <property type="entry name" value="Znf_C2H2_sf"/>
</dbReference>
<reference evidence="10" key="2">
    <citation type="journal article" date="2022" name="Proc. Natl. Acad. Sci. U.S.A.">
        <title>Diploid-dominant life cycles characterize the early evolution of Fungi.</title>
        <authorList>
            <person name="Amses K.R."/>
            <person name="Simmons D.R."/>
            <person name="Longcore J.E."/>
            <person name="Mondo S.J."/>
            <person name="Seto K."/>
            <person name="Jeronimo G.H."/>
            <person name="Bonds A.E."/>
            <person name="Quandt C.A."/>
            <person name="Davis W.J."/>
            <person name="Chang Y."/>
            <person name="Federici B.A."/>
            <person name="Kuo A."/>
            <person name="LaButti K."/>
            <person name="Pangilinan J."/>
            <person name="Andreopoulos W."/>
            <person name="Tritt A."/>
            <person name="Riley R."/>
            <person name="Hundley H."/>
            <person name="Johnson J."/>
            <person name="Lipzen A."/>
            <person name="Barry K."/>
            <person name="Lang B.F."/>
            <person name="Cuomo C.A."/>
            <person name="Buchler N.E."/>
            <person name="Grigoriev I.V."/>
            <person name="Spatafora J.W."/>
            <person name="Stajich J.E."/>
            <person name="James T.Y."/>
        </authorList>
    </citation>
    <scope>NUCLEOTIDE SEQUENCE</scope>
    <source>
        <strain evidence="10">AG</strain>
    </source>
</reference>
<feature type="domain" description="C2H2-type" evidence="9">
    <location>
        <begin position="21"/>
        <end position="43"/>
    </location>
</feature>
<dbReference type="InterPro" id="IPR040025">
    <property type="entry name" value="Znf622/Rei1/Reh1"/>
</dbReference>
<comment type="caution">
    <text evidence="10">The sequence shown here is derived from an EMBL/GenBank/DDBJ whole genome shotgun (WGS) entry which is preliminary data.</text>
</comment>
<proteinExistence type="inferred from homology"/>
<keyword evidence="5" id="KW-0677">Repeat</keyword>